<dbReference type="FunFam" id="1.10.10.10:FF:000005">
    <property type="entry name" value="Two-component system response regulator"/>
    <property type="match status" value="1"/>
</dbReference>
<dbReference type="InterPro" id="IPR001867">
    <property type="entry name" value="OmpR/PhoB-type_DNA-bd"/>
</dbReference>
<dbReference type="InterPro" id="IPR011006">
    <property type="entry name" value="CheY-like_superfamily"/>
</dbReference>
<keyword evidence="4 7" id="KW-0238">DNA-binding</keyword>
<dbReference type="CDD" id="cd00383">
    <property type="entry name" value="trans_reg_C"/>
    <property type="match status" value="1"/>
</dbReference>
<feature type="domain" description="Response regulatory" evidence="8">
    <location>
        <begin position="6"/>
        <end position="120"/>
    </location>
</feature>
<feature type="modified residue" description="4-aspartylphosphate" evidence="6">
    <location>
        <position position="55"/>
    </location>
</feature>
<keyword evidence="2" id="KW-0902">Two-component regulatory system</keyword>
<dbReference type="SMART" id="SM00448">
    <property type="entry name" value="REC"/>
    <property type="match status" value="1"/>
</dbReference>
<dbReference type="CDD" id="cd19935">
    <property type="entry name" value="REC_OmpR_CusR-like"/>
    <property type="match status" value="1"/>
</dbReference>
<dbReference type="InterPro" id="IPR016032">
    <property type="entry name" value="Sig_transdc_resp-reg_C-effctor"/>
</dbReference>
<feature type="domain" description="OmpR/PhoB-type" evidence="9">
    <location>
        <begin position="129"/>
        <end position="227"/>
    </location>
</feature>
<dbReference type="EMBL" id="CP047897">
    <property type="protein sequence ID" value="QHL89344.1"/>
    <property type="molecule type" value="Genomic_DNA"/>
</dbReference>
<name>A0A6P1P4G2_9BACT</name>
<gene>
    <name evidence="10" type="ORF">GU926_04895</name>
</gene>
<keyword evidence="3" id="KW-0805">Transcription regulation</keyword>
<organism evidence="10 11">
    <name type="scientific">Nibribacter ruber</name>
    <dbReference type="NCBI Taxonomy" id="2698458"/>
    <lineage>
        <taxon>Bacteria</taxon>
        <taxon>Pseudomonadati</taxon>
        <taxon>Bacteroidota</taxon>
        <taxon>Cytophagia</taxon>
        <taxon>Cytophagales</taxon>
        <taxon>Hymenobacteraceae</taxon>
        <taxon>Nibribacter</taxon>
    </lineage>
</organism>
<dbReference type="Gene3D" id="3.40.50.2300">
    <property type="match status" value="1"/>
</dbReference>
<keyword evidence="1 6" id="KW-0597">Phosphoprotein</keyword>
<dbReference type="Proteomes" id="UP000464214">
    <property type="component" value="Chromosome"/>
</dbReference>
<evidence type="ECO:0000256" key="5">
    <source>
        <dbReference type="ARBA" id="ARBA00023163"/>
    </source>
</evidence>
<evidence type="ECO:0000256" key="4">
    <source>
        <dbReference type="ARBA" id="ARBA00023125"/>
    </source>
</evidence>
<dbReference type="GO" id="GO:0032993">
    <property type="term" value="C:protein-DNA complex"/>
    <property type="evidence" value="ECO:0007669"/>
    <property type="project" value="TreeGrafter"/>
</dbReference>
<dbReference type="GO" id="GO:0000156">
    <property type="term" value="F:phosphorelay response regulator activity"/>
    <property type="evidence" value="ECO:0007669"/>
    <property type="project" value="TreeGrafter"/>
</dbReference>
<evidence type="ECO:0000259" key="9">
    <source>
        <dbReference type="PROSITE" id="PS51755"/>
    </source>
</evidence>
<keyword evidence="11" id="KW-1185">Reference proteome</keyword>
<dbReference type="Pfam" id="PF00486">
    <property type="entry name" value="Trans_reg_C"/>
    <property type="match status" value="1"/>
</dbReference>
<reference evidence="10 11" key="1">
    <citation type="submission" date="2020-01" db="EMBL/GenBank/DDBJ databases">
        <authorList>
            <person name="Kim M."/>
        </authorList>
    </citation>
    <scope>NUCLEOTIDE SEQUENCE [LARGE SCALE GENOMIC DNA]</scope>
    <source>
        <strain evidence="10 11">BT10</strain>
    </source>
</reference>
<evidence type="ECO:0000256" key="6">
    <source>
        <dbReference type="PROSITE-ProRule" id="PRU00169"/>
    </source>
</evidence>
<dbReference type="SUPFAM" id="SSF52172">
    <property type="entry name" value="CheY-like"/>
    <property type="match status" value="1"/>
</dbReference>
<dbReference type="PROSITE" id="PS51755">
    <property type="entry name" value="OMPR_PHOB"/>
    <property type="match status" value="1"/>
</dbReference>
<dbReference type="PANTHER" id="PTHR48111">
    <property type="entry name" value="REGULATOR OF RPOS"/>
    <property type="match status" value="1"/>
</dbReference>
<dbReference type="FunFam" id="3.40.50.2300:FF:000001">
    <property type="entry name" value="DNA-binding response regulator PhoB"/>
    <property type="match status" value="1"/>
</dbReference>
<dbReference type="InterPro" id="IPR039420">
    <property type="entry name" value="WalR-like"/>
</dbReference>
<dbReference type="AlphaFoldDB" id="A0A6P1P4G2"/>
<evidence type="ECO:0000256" key="1">
    <source>
        <dbReference type="ARBA" id="ARBA00022553"/>
    </source>
</evidence>
<evidence type="ECO:0000313" key="11">
    <source>
        <dbReference type="Proteomes" id="UP000464214"/>
    </source>
</evidence>
<evidence type="ECO:0000259" key="8">
    <source>
        <dbReference type="PROSITE" id="PS50110"/>
    </source>
</evidence>
<dbReference type="PROSITE" id="PS50110">
    <property type="entry name" value="RESPONSE_REGULATORY"/>
    <property type="match status" value="1"/>
</dbReference>
<dbReference type="Pfam" id="PF00072">
    <property type="entry name" value="Response_reg"/>
    <property type="match status" value="1"/>
</dbReference>
<evidence type="ECO:0000256" key="7">
    <source>
        <dbReference type="PROSITE-ProRule" id="PRU01091"/>
    </source>
</evidence>
<dbReference type="Gene3D" id="6.10.250.690">
    <property type="match status" value="1"/>
</dbReference>
<evidence type="ECO:0000313" key="10">
    <source>
        <dbReference type="EMBL" id="QHL89344.1"/>
    </source>
</evidence>
<dbReference type="SUPFAM" id="SSF46894">
    <property type="entry name" value="C-terminal effector domain of the bipartite response regulators"/>
    <property type="match status" value="1"/>
</dbReference>
<dbReference type="GO" id="GO:0000976">
    <property type="term" value="F:transcription cis-regulatory region binding"/>
    <property type="evidence" value="ECO:0007669"/>
    <property type="project" value="TreeGrafter"/>
</dbReference>
<accession>A0A6P1P4G2</accession>
<dbReference type="PANTHER" id="PTHR48111:SF22">
    <property type="entry name" value="REGULATOR OF RPOS"/>
    <property type="match status" value="1"/>
</dbReference>
<dbReference type="KEGG" id="nib:GU926_04895"/>
<dbReference type="GO" id="GO:0005829">
    <property type="term" value="C:cytosol"/>
    <property type="evidence" value="ECO:0007669"/>
    <property type="project" value="TreeGrafter"/>
</dbReference>
<dbReference type="SMART" id="SM00862">
    <property type="entry name" value="Trans_reg_C"/>
    <property type="match status" value="1"/>
</dbReference>
<sequence length="229" mass="25988">MTIAMKILLIEDEPKVSAFIKKGLEEQTYEVDLAYDGFYGAKLALENDYALVVLDVILPRMNGLEVCKTIRQQNQNLPILMLTALGSTDDKILGLDSGADDYLVKPFEFQELLARIRALTRRTQEGVSSEVLQLADLELDVQKKTVTRSGVPISLTAREFALLQYLLRNKERVVSRVDIIEQVWETSFDTGSNVIDVYINFLRKKIDKDFSPKLIHTLVGMGYVLKEQE</sequence>
<evidence type="ECO:0000256" key="2">
    <source>
        <dbReference type="ARBA" id="ARBA00023012"/>
    </source>
</evidence>
<dbReference type="GO" id="GO:0006355">
    <property type="term" value="P:regulation of DNA-templated transcription"/>
    <property type="evidence" value="ECO:0007669"/>
    <property type="project" value="InterPro"/>
</dbReference>
<dbReference type="InterPro" id="IPR036388">
    <property type="entry name" value="WH-like_DNA-bd_sf"/>
</dbReference>
<feature type="DNA-binding region" description="OmpR/PhoB-type" evidence="7">
    <location>
        <begin position="129"/>
        <end position="227"/>
    </location>
</feature>
<keyword evidence="5" id="KW-0804">Transcription</keyword>
<protein>
    <submittedName>
        <fullName evidence="10">Response regulator</fullName>
    </submittedName>
</protein>
<dbReference type="Gene3D" id="1.10.10.10">
    <property type="entry name" value="Winged helix-like DNA-binding domain superfamily/Winged helix DNA-binding domain"/>
    <property type="match status" value="1"/>
</dbReference>
<proteinExistence type="predicted"/>
<dbReference type="InterPro" id="IPR001789">
    <property type="entry name" value="Sig_transdc_resp-reg_receiver"/>
</dbReference>
<evidence type="ECO:0000256" key="3">
    <source>
        <dbReference type="ARBA" id="ARBA00023015"/>
    </source>
</evidence>